<dbReference type="PANTHER" id="PTHR35889:SF3">
    <property type="entry name" value="F-BOX DOMAIN-CONTAINING PROTEIN"/>
    <property type="match status" value="1"/>
</dbReference>
<dbReference type="InterPro" id="IPR011444">
    <property type="entry name" value="DUF1549"/>
</dbReference>
<evidence type="ECO:0000313" key="6">
    <source>
        <dbReference type="EMBL" id="MEE1978065.1"/>
    </source>
</evidence>
<keyword evidence="3" id="KW-0349">Heme</keyword>
<dbReference type="PROSITE" id="PS51007">
    <property type="entry name" value="CYTC"/>
    <property type="match status" value="1"/>
</dbReference>
<dbReference type="Pfam" id="PF07587">
    <property type="entry name" value="PSD1"/>
    <property type="match status" value="1"/>
</dbReference>
<keyword evidence="2 3" id="KW-0408">Iron</keyword>
<dbReference type="Gene3D" id="2.60.120.200">
    <property type="match status" value="1"/>
</dbReference>
<dbReference type="Proteomes" id="UP001356308">
    <property type="component" value="Unassembled WGS sequence"/>
</dbReference>
<evidence type="ECO:0000256" key="3">
    <source>
        <dbReference type="PROSITE-ProRule" id="PRU00433"/>
    </source>
</evidence>
<organism evidence="6 7">
    <name type="scientific">Maribacter cobaltidurans</name>
    <dbReference type="NCBI Taxonomy" id="1178778"/>
    <lineage>
        <taxon>Bacteria</taxon>
        <taxon>Pseudomonadati</taxon>
        <taxon>Bacteroidota</taxon>
        <taxon>Flavobacteriia</taxon>
        <taxon>Flavobacteriales</taxon>
        <taxon>Flavobacteriaceae</taxon>
        <taxon>Maribacter</taxon>
    </lineage>
</organism>
<dbReference type="EMBL" id="JAZDDG010000010">
    <property type="protein sequence ID" value="MEE1978065.1"/>
    <property type="molecule type" value="Genomic_DNA"/>
</dbReference>
<dbReference type="SUPFAM" id="SSF49899">
    <property type="entry name" value="Concanavalin A-like lectins/glucanases"/>
    <property type="match status" value="1"/>
</dbReference>
<keyword evidence="1 3" id="KW-0479">Metal-binding</keyword>
<evidence type="ECO:0000256" key="2">
    <source>
        <dbReference type="ARBA" id="ARBA00023004"/>
    </source>
</evidence>
<evidence type="ECO:0000256" key="1">
    <source>
        <dbReference type="ARBA" id="ARBA00022723"/>
    </source>
</evidence>
<name>A0ABU7IYJ7_9FLAO</name>
<evidence type="ECO:0000259" key="5">
    <source>
        <dbReference type="PROSITE" id="PS51007"/>
    </source>
</evidence>
<accession>A0ABU7IYJ7</accession>
<reference evidence="6 7" key="1">
    <citation type="submission" date="2024-01" db="EMBL/GenBank/DDBJ databases">
        <title>Maribacter spp. originated from different algae showed divergent polysaccharides utilization ability.</title>
        <authorList>
            <person name="Wang H."/>
            <person name="Wu Y."/>
        </authorList>
    </citation>
    <scope>NUCLEOTIDE SEQUENCE [LARGE SCALE GENOMIC DNA]</scope>
    <source>
        <strain evidence="6 7">PR1</strain>
    </source>
</reference>
<dbReference type="InterPro" id="IPR011429">
    <property type="entry name" value="Cyt_c_Planctomycete-type"/>
</dbReference>
<feature type="domain" description="Cytochrome c" evidence="5">
    <location>
        <begin position="330"/>
        <end position="430"/>
    </location>
</feature>
<evidence type="ECO:0000313" key="7">
    <source>
        <dbReference type="Proteomes" id="UP001356308"/>
    </source>
</evidence>
<dbReference type="Pfam" id="PF07635">
    <property type="entry name" value="PSCyt1"/>
    <property type="match status" value="1"/>
</dbReference>
<dbReference type="Pfam" id="PF07583">
    <property type="entry name" value="PSCyt2"/>
    <property type="match status" value="1"/>
</dbReference>
<comment type="caution">
    <text evidence="6">The sequence shown here is derived from an EMBL/GenBank/DDBJ whole genome shotgun (WGS) entry which is preliminary data.</text>
</comment>
<keyword evidence="7" id="KW-1185">Reference proteome</keyword>
<dbReference type="InterPro" id="IPR009056">
    <property type="entry name" value="Cyt_c-like_dom"/>
</dbReference>
<proteinExistence type="predicted"/>
<sequence length="1072" mass="122671">MLKNNELLNIGFTCLILFLVSCGTDMPEPVEIAYQELPDKVDFNFHVKPILSDRCYSCHGPDPNTRKAGLRLDIEQEAFKKLSSGNNAFVPGNPGNSESIVRILSTEPEIQMPPPESNLSLTPREKAMLIKWIEQGSEWKSHWAFAKPEKSKPKPVENKIWPSNNKIDQFVQQQLQQNGFEPSPEADKERLIRRVTMDLTGLPPTLSEIDAFVKNESPNAYEKVVDRLLQTDANAERLALDWLDISRYADSHGLHADGWRLMWPWRDWVINAFKDNMPYDRFVTWQLAGDLLPNATKEQKLATAFNRNHPMTAEGGAIEEEFRLNYVWDRAETVGTALLGLTVACARCHDHKFDPISQKDYYQLTAFFNNVKELGMTGDDGNYGPMLSLPDKQTEKKLQTLEDSIQKKEKQLQLTRKEIADLDTFIERLPNSLKDDGLIDHYPLDILMKSGNTFLIDNNKKATANKAPKIVAGKHGNAMEFTGEYDEIYLRNIPNFEWTDTFSGALWINTTKRENSKTQQLLGTSGDKNNFWRGWDFYLDSLNYLNVRLIHSLPHNYIHIKSKQSIPLNEWKHVGFSYDGSGKAKGLSLFIDGSKVAIEIGYDKLYKSIKTIKSAIHTIYNQPVKVAKSYRGFTGENGIFKGALDDIRIYEREVSQAEMLALASSENTSQPLPQKLAKEFLVMNSPKGNTIKKELKNLRNQWLQLMMPVMEVMVMEEMPENRQAFAYDRGDYSKPIYKVKALTPEVLPAFPDEYPKNRLGLSKWLFSKENPLTARVTVNRYWQMLFGNGLVRTPQDFGVQGDLPSHPQLLDWLAVSFMESSWDVKALLKTMVMSHTYRQSSKVPIEMREKDPKNVFLARSNSYRLPAEMIRDNALAASGLLVQKLGGESVKPYQPGNLWMEKNTFSHMLLKYEESKGDNLYRRAMYTFVRRNSPHPAMTAFDAPNREICTVKRENTNTPLQALVLLNDTEFVEASKVLAERMQKEGGESLDAQISYGFRLAVSRFPKSEEKRILKELYQEQANRFRKEPREALELLSVGQKEIDVALEKTKTAALTMVANTMLNHDEAYMKR</sequence>
<dbReference type="PROSITE" id="PS51257">
    <property type="entry name" value="PROKAR_LIPOPROTEIN"/>
    <property type="match status" value="1"/>
</dbReference>
<dbReference type="InterPro" id="IPR022655">
    <property type="entry name" value="DUF1553"/>
</dbReference>
<dbReference type="InterPro" id="IPR013320">
    <property type="entry name" value="ConA-like_dom_sf"/>
</dbReference>
<dbReference type="PANTHER" id="PTHR35889">
    <property type="entry name" value="CYCLOINULO-OLIGOSACCHARIDE FRUCTANOTRANSFERASE-RELATED"/>
    <property type="match status" value="1"/>
</dbReference>
<gene>
    <name evidence="6" type="ORF">V1I91_18450</name>
</gene>
<dbReference type="Pfam" id="PF13385">
    <property type="entry name" value="Laminin_G_3"/>
    <property type="match status" value="1"/>
</dbReference>
<protein>
    <submittedName>
        <fullName evidence="6">DUF1553 domain-containing protein</fullName>
    </submittedName>
</protein>
<keyword evidence="4" id="KW-0175">Coiled coil</keyword>
<feature type="coiled-coil region" evidence="4">
    <location>
        <begin position="391"/>
        <end position="418"/>
    </location>
</feature>
<evidence type="ECO:0000256" key="4">
    <source>
        <dbReference type="SAM" id="Coils"/>
    </source>
</evidence>
<dbReference type="RefSeq" id="WP_272652744.1">
    <property type="nucleotide sequence ID" value="NZ_JAZDDG010000010.1"/>
</dbReference>